<feature type="compositionally biased region" description="Basic and acidic residues" evidence="1">
    <location>
        <begin position="533"/>
        <end position="544"/>
    </location>
</feature>
<dbReference type="OMA" id="VKSNPPH"/>
<reference evidence="3 4" key="1">
    <citation type="journal article" date="2012" name="Science">
        <title>The Paleozoic origin of enzymatic lignin decomposition reconstructed from 31 fungal genomes.</title>
        <authorList>
            <person name="Floudas D."/>
            <person name="Binder M."/>
            <person name="Riley R."/>
            <person name="Barry K."/>
            <person name="Blanchette R.A."/>
            <person name="Henrissat B."/>
            <person name="Martinez A.T."/>
            <person name="Otillar R."/>
            <person name="Spatafora J.W."/>
            <person name="Yadav J.S."/>
            <person name="Aerts A."/>
            <person name="Benoit I."/>
            <person name="Boyd A."/>
            <person name="Carlson A."/>
            <person name="Copeland A."/>
            <person name="Coutinho P.M."/>
            <person name="de Vries R.P."/>
            <person name="Ferreira P."/>
            <person name="Findley K."/>
            <person name="Foster B."/>
            <person name="Gaskell J."/>
            <person name="Glotzer D."/>
            <person name="Gorecki P."/>
            <person name="Heitman J."/>
            <person name="Hesse C."/>
            <person name="Hori C."/>
            <person name="Igarashi K."/>
            <person name="Jurgens J.A."/>
            <person name="Kallen N."/>
            <person name="Kersten P."/>
            <person name="Kohler A."/>
            <person name="Kuees U."/>
            <person name="Kumar T.K.A."/>
            <person name="Kuo A."/>
            <person name="LaButti K."/>
            <person name="Larrondo L.F."/>
            <person name="Lindquist E."/>
            <person name="Ling A."/>
            <person name="Lombard V."/>
            <person name="Lucas S."/>
            <person name="Lundell T."/>
            <person name="Martin R."/>
            <person name="McLaughlin D.J."/>
            <person name="Morgenstern I."/>
            <person name="Morin E."/>
            <person name="Murat C."/>
            <person name="Nagy L.G."/>
            <person name="Nolan M."/>
            <person name="Ohm R.A."/>
            <person name="Patyshakuliyeva A."/>
            <person name="Rokas A."/>
            <person name="Ruiz-Duenas F.J."/>
            <person name="Sabat G."/>
            <person name="Salamov A."/>
            <person name="Samejima M."/>
            <person name="Schmutz J."/>
            <person name="Slot J.C."/>
            <person name="St John F."/>
            <person name="Stenlid J."/>
            <person name="Sun H."/>
            <person name="Sun S."/>
            <person name="Syed K."/>
            <person name="Tsang A."/>
            <person name="Wiebenga A."/>
            <person name="Young D."/>
            <person name="Pisabarro A."/>
            <person name="Eastwood D.C."/>
            <person name="Martin F."/>
            <person name="Cullen D."/>
            <person name="Grigoriev I.V."/>
            <person name="Hibbett D.S."/>
        </authorList>
    </citation>
    <scope>NUCLEOTIDE SEQUENCE [LARGE SCALE GENOMIC DNA]</scope>
    <source>
        <strain evidence="3 4">MD-104</strain>
    </source>
</reference>
<dbReference type="GO" id="GO:0031267">
    <property type="term" value="F:small GTPase binding"/>
    <property type="evidence" value="ECO:0007669"/>
    <property type="project" value="TreeGrafter"/>
</dbReference>
<feature type="region of interest" description="Disordered" evidence="1">
    <location>
        <begin position="966"/>
        <end position="1114"/>
    </location>
</feature>
<dbReference type="Gene3D" id="1.20.1050.80">
    <property type="entry name" value="VPS9 domain"/>
    <property type="match status" value="2"/>
</dbReference>
<feature type="compositionally biased region" description="Low complexity" evidence="1">
    <location>
        <begin position="317"/>
        <end position="328"/>
    </location>
</feature>
<feature type="compositionally biased region" description="Polar residues" evidence="1">
    <location>
        <begin position="1100"/>
        <end position="1114"/>
    </location>
</feature>
<dbReference type="GO" id="GO:0005085">
    <property type="term" value="F:guanyl-nucleotide exchange factor activity"/>
    <property type="evidence" value="ECO:0007669"/>
    <property type="project" value="InterPro"/>
</dbReference>
<dbReference type="EMBL" id="KB468157">
    <property type="protein sequence ID" value="PCH44498.1"/>
    <property type="molecule type" value="Genomic_DNA"/>
</dbReference>
<keyword evidence="4" id="KW-1185">Reference proteome</keyword>
<dbReference type="PROSITE" id="PS51205">
    <property type="entry name" value="VPS9"/>
    <property type="match status" value="1"/>
</dbReference>
<feature type="compositionally biased region" description="Low complexity" evidence="1">
    <location>
        <begin position="770"/>
        <end position="784"/>
    </location>
</feature>
<sequence>MSIRRDSLFPPGSLGRHSPVPRVPSHESISTHPLLSPPPPASPTTAASPDNGAPANPRYVPYTPRQRVAPTSATTGTTMHPSMSASQQQNPFQGDATSKLQMMNLKAAAQRIGLDAASTGWAILERLSTEADHGPEWNEIWNALSVSKATLLLPLNPHRASEPITPEFIKDHIALCDGASRNNAPIVTLSGLRGTLTDVTLTMRSAIPTSSPRFQALLTPCKRASALTALPPLPSALLAPPPVPPSPSSSVSSITSALPQYPTFTAPTYTSSLPLPPRPATSKPPLPPRPGARVPPAPSNPTSRLSNPFASLFGRNTPTASPSPSISPLHPEPAHTPSSTSTISTTTSLSAVSSGSDSAGAQEHALEIPVYTIATHIDRAALGHALWDAVTGEMRAALWDAGVPPWVVERAERFAQPLFPLVPTSTGDAGKDTVRKAGTEARGVGRVVSASVRGRGKGEAEWVAGGAQDETRAEELSERFQAFYVELEDAVWARWEEDVKKGRGRRKGLLSAGARVESEMESAVPNVAESESDTEHGSEEKTADENEEDKEGNREAWVCNVMDAVERVVCSLFYDRLFLPADTDDASHDEALASRIAAVNLLDLGLAHLGVDVGNAGEHVEAVVNQCGQTLAQLDVSRRAPMDKAAVLVSVHKIIVDGLSKLPPIGLKSEEELLDEKTPRAASFVKSNSAPEDDEDDEHVNNFSLKHEPKLQVDTLAATTEAPLASPTIVVSPIEASEDDKDLLNSAQDTAVSPSAESKHLSPSGPARNGSPGPSVASRSSSPTPVSGDVILPLMIFAVVKANPPRLVSNLLYTQRFRRESASGGEEGYCLINLMAVAEFLENVDLAALGLSESEKTVLSTAELSPIPLARSVRVTGADPASPQVTHPSFRGRVEQQVDAIAGSANKVITGVVDSSFGVLRSLLPGQAQSQPNANAENADESGARPGFGILRRDTGFSIASLAASLPGSRARVSGPTEESGQQMVEVPSRPGSSRSVRGADDAVPASDEESGEEGEEDEEYDEDEYGHDTRSIRSFESMMSGRSGRSKKRRRQLTGGRMSLTDRLASMPGLSRLSQNQSHDAASKNSPPGSRRSSLLLPNATTQTKFDSPVSSRVASPIAIRISPPNPRFLNCTEDEIRVSEVAELLREYKRLAEAIRAMGGFHEN</sequence>
<feature type="region of interest" description="Disordered" evidence="1">
    <location>
        <begin position="749"/>
        <end position="784"/>
    </location>
</feature>
<organism evidence="3 4">
    <name type="scientific">Wolfiporia cocos (strain MD-104)</name>
    <name type="common">Brown rot fungus</name>
    <dbReference type="NCBI Taxonomy" id="742152"/>
    <lineage>
        <taxon>Eukaryota</taxon>
        <taxon>Fungi</taxon>
        <taxon>Dikarya</taxon>
        <taxon>Basidiomycota</taxon>
        <taxon>Agaricomycotina</taxon>
        <taxon>Agaricomycetes</taxon>
        <taxon>Polyporales</taxon>
        <taxon>Phaeolaceae</taxon>
        <taxon>Wolfiporia</taxon>
    </lineage>
</organism>
<dbReference type="GO" id="GO:0016192">
    <property type="term" value="P:vesicle-mediated transport"/>
    <property type="evidence" value="ECO:0007669"/>
    <property type="project" value="InterPro"/>
</dbReference>
<dbReference type="OrthoDB" id="10264848at2759"/>
<accession>A0A2H3K2Y9</accession>
<name>A0A2H3K2Y9_WOLCO</name>
<dbReference type="AlphaFoldDB" id="A0A2H3K2Y9"/>
<dbReference type="Pfam" id="PF02204">
    <property type="entry name" value="VPS9"/>
    <property type="match status" value="1"/>
</dbReference>
<feature type="region of interest" description="Disordered" evidence="1">
    <location>
        <begin position="1"/>
        <end position="92"/>
    </location>
</feature>
<feature type="compositionally biased region" description="Polar residues" evidence="1">
    <location>
        <begin position="1073"/>
        <end position="1086"/>
    </location>
</feature>
<evidence type="ECO:0000256" key="1">
    <source>
        <dbReference type="SAM" id="MobiDB-lite"/>
    </source>
</evidence>
<feature type="domain" description="VPS9" evidence="2">
    <location>
        <begin position="586"/>
        <end position="850"/>
    </location>
</feature>
<dbReference type="InterPro" id="IPR003123">
    <property type="entry name" value="VPS9"/>
</dbReference>
<dbReference type="GO" id="GO:0030139">
    <property type="term" value="C:endocytic vesicle"/>
    <property type="evidence" value="ECO:0007669"/>
    <property type="project" value="TreeGrafter"/>
</dbReference>
<dbReference type="Proteomes" id="UP000218811">
    <property type="component" value="Unassembled WGS sequence"/>
</dbReference>
<dbReference type="InterPro" id="IPR037191">
    <property type="entry name" value="VPS9_dom_sf"/>
</dbReference>
<feature type="compositionally biased region" description="Acidic residues" evidence="1">
    <location>
        <begin position="1007"/>
        <end position="1026"/>
    </location>
</feature>
<evidence type="ECO:0000313" key="3">
    <source>
        <dbReference type="EMBL" id="PCH44498.1"/>
    </source>
</evidence>
<gene>
    <name evidence="3" type="ORF">WOLCODRAFT_105227</name>
</gene>
<feature type="compositionally biased region" description="Low complexity" evidence="1">
    <location>
        <begin position="1087"/>
        <end position="1099"/>
    </location>
</feature>
<protein>
    <recommendedName>
        <fullName evidence="2">VPS9 domain-containing protein</fullName>
    </recommendedName>
</protein>
<dbReference type="SUPFAM" id="SSF109993">
    <property type="entry name" value="VPS9 domain"/>
    <property type="match status" value="1"/>
</dbReference>
<feature type="compositionally biased region" description="Low complexity" evidence="1">
    <location>
        <begin position="336"/>
        <end position="357"/>
    </location>
</feature>
<evidence type="ECO:0000313" key="4">
    <source>
        <dbReference type="Proteomes" id="UP000218811"/>
    </source>
</evidence>
<feature type="region of interest" description="Disordered" evidence="1">
    <location>
        <begin position="510"/>
        <end position="552"/>
    </location>
</feature>
<feature type="compositionally biased region" description="Polar residues" evidence="1">
    <location>
        <begin position="69"/>
        <end position="92"/>
    </location>
</feature>
<proteinExistence type="predicted"/>
<dbReference type="STRING" id="742152.A0A2H3K2Y9"/>
<feature type="region of interest" description="Disordered" evidence="1">
    <location>
        <begin position="928"/>
        <end position="950"/>
    </location>
</feature>
<feature type="compositionally biased region" description="Pro residues" evidence="1">
    <location>
        <begin position="274"/>
        <end position="299"/>
    </location>
</feature>
<feature type="region of interest" description="Disordered" evidence="1">
    <location>
        <begin position="268"/>
        <end position="357"/>
    </location>
</feature>
<dbReference type="GO" id="GO:0005829">
    <property type="term" value="C:cytosol"/>
    <property type="evidence" value="ECO:0007669"/>
    <property type="project" value="TreeGrafter"/>
</dbReference>
<feature type="compositionally biased region" description="Low complexity" evidence="1">
    <location>
        <begin position="987"/>
        <end position="997"/>
    </location>
</feature>
<feature type="compositionally biased region" description="Polar residues" evidence="1">
    <location>
        <begin position="300"/>
        <end position="309"/>
    </location>
</feature>
<dbReference type="PANTHER" id="PTHR23101:SF25">
    <property type="entry name" value="GTPASE-ACTIVATING PROTEIN AND VPS9 DOMAIN-CONTAINING PROTEIN 1"/>
    <property type="match status" value="1"/>
</dbReference>
<dbReference type="PANTHER" id="PTHR23101">
    <property type="entry name" value="RAB GDP/GTP EXCHANGE FACTOR"/>
    <property type="match status" value="1"/>
</dbReference>
<feature type="region of interest" description="Disordered" evidence="1">
    <location>
        <begin position="678"/>
        <end position="706"/>
    </location>
</feature>
<evidence type="ECO:0000259" key="2">
    <source>
        <dbReference type="PROSITE" id="PS51205"/>
    </source>
</evidence>
<dbReference type="InterPro" id="IPR045046">
    <property type="entry name" value="Vps9-like"/>
</dbReference>